<dbReference type="PANTHER" id="PTHR46690:SF1">
    <property type="entry name" value="CYTOCHROME C OXIDASE ASSEMBLY FACTOR 6 HOMOLOG"/>
    <property type="match status" value="1"/>
</dbReference>
<keyword evidence="2" id="KW-0496">Mitochondrion</keyword>
<sequence>MANPARDKFLACFDKGVDAGKTEEQAKKACRAELRAFEGACPASWVTHFIRKHNFERYKQTLVEEGVNIADQNALGDDKK</sequence>
<dbReference type="AlphaFoldDB" id="A0A0C2FU62"/>
<dbReference type="Gene3D" id="1.10.10.140">
    <property type="entry name" value="Cytochrome c oxidase, subunit VIb"/>
    <property type="match status" value="1"/>
</dbReference>
<dbReference type="PANTHER" id="PTHR46690">
    <property type="entry name" value="CYTOCHROME C OXIDASE ASSEMBLY FACTOR 6 HOMOLOG"/>
    <property type="match status" value="1"/>
</dbReference>
<evidence type="ECO:0000313" key="5">
    <source>
        <dbReference type="Proteomes" id="UP000054047"/>
    </source>
</evidence>
<gene>
    <name evidence="4" type="ORF">ANCDUO_21511</name>
</gene>
<evidence type="ECO:0000313" key="4">
    <source>
        <dbReference type="EMBL" id="KIH48421.1"/>
    </source>
</evidence>
<dbReference type="EMBL" id="KN759791">
    <property type="protein sequence ID" value="KIH48421.1"/>
    <property type="molecule type" value="Genomic_DNA"/>
</dbReference>
<dbReference type="InterPro" id="IPR042289">
    <property type="entry name" value="COA6"/>
</dbReference>
<dbReference type="GO" id="GO:0008535">
    <property type="term" value="P:respiratory chain complex IV assembly"/>
    <property type="evidence" value="ECO:0007669"/>
    <property type="project" value="InterPro"/>
</dbReference>
<dbReference type="Pfam" id="PF02297">
    <property type="entry name" value="COX6B"/>
    <property type="match status" value="1"/>
</dbReference>
<evidence type="ECO:0008006" key="6">
    <source>
        <dbReference type="Google" id="ProtNLM"/>
    </source>
</evidence>
<dbReference type="InterPro" id="IPR036549">
    <property type="entry name" value="CX6/COA6-like_sf"/>
</dbReference>
<protein>
    <recommendedName>
        <fullName evidence="6">Cytochrome oxidase c subunit VIb</fullName>
    </recommendedName>
</protein>
<dbReference type="InterPro" id="IPR048280">
    <property type="entry name" value="COX6B-like"/>
</dbReference>
<reference evidence="4 5" key="1">
    <citation type="submission" date="2013-12" db="EMBL/GenBank/DDBJ databases">
        <title>Draft genome of the parsitic nematode Ancylostoma duodenale.</title>
        <authorList>
            <person name="Mitreva M."/>
        </authorList>
    </citation>
    <scope>NUCLEOTIDE SEQUENCE [LARGE SCALE GENOMIC DNA]</scope>
    <source>
        <strain evidence="4 5">Zhejiang</strain>
    </source>
</reference>
<comment type="subcellular location">
    <subcellularLocation>
        <location evidence="1">Mitochondrion</location>
    </subcellularLocation>
</comment>
<evidence type="ECO:0000256" key="1">
    <source>
        <dbReference type="ARBA" id="ARBA00004173"/>
    </source>
</evidence>
<organism evidence="4 5">
    <name type="scientific">Ancylostoma duodenale</name>
    <dbReference type="NCBI Taxonomy" id="51022"/>
    <lineage>
        <taxon>Eukaryota</taxon>
        <taxon>Metazoa</taxon>
        <taxon>Ecdysozoa</taxon>
        <taxon>Nematoda</taxon>
        <taxon>Chromadorea</taxon>
        <taxon>Rhabditida</taxon>
        <taxon>Rhabditina</taxon>
        <taxon>Rhabditomorpha</taxon>
        <taxon>Strongyloidea</taxon>
        <taxon>Ancylostomatidae</taxon>
        <taxon>Ancylostomatinae</taxon>
        <taxon>Ancylostoma</taxon>
    </lineage>
</organism>
<evidence type="ECO:0000256" key="3">
    <source>
        <dbReference type="ARBA" id="ARBA00023157"/>
    </source>
</evidence>
<evidence type="ECO:0000256" key="2">
    <source>
        <dbReference type="ARBA" id="ARBA00023128"/>
    </source>
</evidence>
<dbReference type="Proteomes" id="UP000054047">
    <property type="component" value="Unassembled WGS sequence"/>
</dbReference>
<keyword evidence="5" id="KW-1185">Reference proteome</keyword>
<name>A0A0C2FU62_9BILA</name>
<proteinExistence type="predicted"/>
<keyword evidence="3" id="KW-1015">Disulfide bond</keyword>
<dbReference type="OrthoDB" id="16284at2759"/>
<dbReference type="GO" id="GO:0042775">
    <property type="term" value="P:mitochondrial ATP synthesis coupled electron transport"/>
    <property type="evidence" value="ECO:0007669"/>
    <property type="project" value="TreeGrafter"/>
</dbReference>
<dbReference type="GO" id="GO:0005739">
    <property type="term" value="C:mitochondrion"/>
    <property type="evidence" value="ECO:0007669"/>
    <property type="project" value="UniProtKB-SubCell"/>
</dbReference>
<accession>A0A0C2FU62</accession>